<dbReference type="PANTHER" id="PTHR43240">
    <property type="entry name" value="1,4-DIHYDROXY-2-NAPHTHOYL-COA THIOESTERASE 1"/>
    <property type="match status" value="1"/>
</dbReference>
<dbReference type="Gene3D" id="3.10.129.10">
    <property type="entry name" value="Hotdog Thioesterase"/>
    <property type="match status" value="1"/>
</dbReference>
<dbReference type="InterPro" id="IPR006683">
    <property type="entry name" value="Thioestr_dom"/>
</dbReference>
<dbReference type="PANTHER" id="PTHR43240:SF20">
    <property type="entry name" value="MEDIUM_LONG-CHAIN ACYL-COA THIOESTERASE YIGI"/>
    <property type="match status" value="1"/>
</dbReference>
<evidence type="ECO:0000256" key="5">
    <source>
        <dbReference type="ARBA" id="ARBA00038894"/>
    </source>
</evidence>
<name>A0ABW4HNR4_9BACI</name>
<comment type="catalytic activity">
    <reaction evidence="7">
        <text>a medium-chain fatty acyl-CoA + H2O = a medium-chain fatty acid + CoA + H(+)</text>
        <dbReference type="Rhea" id="RHEA:68184"/>
        <dbReference type="ChEBI" id="CHEBI:15377"/>
        <dbReference type="ChEBI" id="CHEBI:15378"/>
        <dbReference type="ChEBI" id="CHEBI:57287"/>
        <dbReference type="ChEBI" id="CHEBI:59558"/>
        <dbReference type="ChEBI" id="CHEBI:90546"/>
    </reaction>
</comment>
<dbReference type="InterPro" id="IPR003736">
    <property type="entry name" value="PAAI_dom"/>
</dbReference>
<sequence length="131" mass="14522">MQEIIQGFEQSNFWNFIGLELEKAEKGSVTLKLPIIPAFINVRESVHGGVYASILDTAMGFSARSLGYDEVITLDMNVRFLKAVSDGTIYAVGNTIHQNRSTVLVEAVLYDEDDNKLAHSTGTFRVVKHDS</sequence>
<dbReference type="EC" id="3.1.2.20" evidence="5"/>
<evidence type="ECO:0000256" key="1">
    <source>
        <dbReference type="ARBA" id="ARBA00022801"/>
    </source>
</evidence>
<feature type="domain" description="Thioesterase" evidence="8">
    <location>
        <begin position="46"/>
        <end position="117"/>
    </location>
</feature>
<evidence type="ECO:0000256" key="4">
    <source>
        <dbReference type="ARBA" id="ARBA00038381"/>
    </source>
</evidence>
<dbReference type="CDD" id="cd03443">
    <property type="entry name" value="PaaI_thioesterase"/>
    <property type="match status" value="1"/>
</dbReference>
<dbReference type="GO" id="GO:0016787">
    <property type="term" value="F:hydrolase activity"/>
    <property type="evidence" value="ECO:0007669"/>
    <property type="project" value="UniProtKB-KW"/>
</dbReference>
<evidence type="ECO:0000259" key="8">
    <source>
        <dbReference type="Pfam" id="PF03061"/>
    </source>
</evidence>
<reference evidence="10" key="1">
    <citation type="journal article" date="2019" name="Int. J. Syst. Evol. Microbiol.">
        <title>The Global Catalogue of Microorganisms (GCM) 10K type strain sequencing project: providing services to taxonomists for standard genome sequencing and annotation.</title>
        <authorList>
            <consortium name="The Broad Institute Genomics Platform"/>
            <consortium name="The Broad Institute Genome Sequencing Center for Infectious Disease"/>
            <person name="Wu L."/>
            <person name="Ma J."/>
        </authorList>
    </citation>
    <scope>NUCLEOTIDE SEQUENCE [LARGE SCALE GENOMIC DNA]</scope>
    <source>
        <strain evidence="10">CGMCC 1.12376</strain>
    </source>
</reference>
<comment type="similarity">
    <text evidence="4">Belongs to the YigI thioesterase family.</text>
</comment>
<proteinExistence type="inferred from homology"/>
<dbReference type="Proteomes" id="UP001597221">
    <property type="component" value="Unassembled WGS sequence"/>
</dbReference>
<evidence type="ECO:0000256" key="3">
    <source>
        <dbReference type="ARBA" id="ARBA00036002"/>
    </source>
</evidence>
<evidence type="ECO:0000313" key="9">
    <source>
        <dbReference type="EMBL" id="MFD1606955.1"/>
    </source>
</evidence>
<dbReference type="InterPro" id="IPR029069">
    <property type="entry name" value="HotDog_dom_sf"/>
</dbReference>
<keyword evidence="10" id="KW-1185">Reference proteome</keyword>
<dbReference type="NCBIfam" id="TIGR00369">
    <property type="entry name" value="unchar_dom_1"/>
    <property type="match status" value="1"/>
</dbReference>
<evidence type="ECO:0000256" key="6">
    <source>
        <dbReference type="ARBA" id="ARBA00040062"/>
    </source>
</evidence>
<keyword evidence="1 9" id="KW-0378">Hydrolase</keyword>
<comment type="catalytic activity">
    <reaction evidence="2">
        <text>a fatty acyl-CoA + H2O = a fatty acid + CoA + H(+)</text>
        <dbReference type="Rhea" id="RHEA:16781"/>
        <dbReference type="ChEBI" id="CHEBI:15377"/>
        <dbReference type="ChEBI" id="CHEBI:15378"/>
        <dbReference type="ChEBI" id="CHEBI:28868"/>
        <dbReference type="ChEBI" id="CHEBI:57287"/>
        <dbReference type="ChEBI" id="CHEBI:77636"/>
        <dbReference type="EC" id="3.1.2.20"/>
    </reaction>
</comment>
<dbReference type="EMBL" id="JBHUDE010000017">
    <property type="protein sequence ID" value="MFD1606955.1"/>
    <property type="molecule type" value="Genomic_DNA"/>
</dbReference>
<organism evidence="9 10">
    <name type="scientific">Oceanobacillus luteolus</name>
    <dbReference type="NCBI Taxonomy" id="1274358"/>
    <lineage>
        <taxon>Bacteria</taxon>
        <taxon>Bacillati</taxon>
        <taxon>Bacillota</taxon>
        <taxon>Bacilli</taxon>
        <taxon>Bacillales</taxon>
        <taxon>Bacillaceae</taxon>
        <taxon>Oceanobacillus</taxon>
    </lineage>
</organism>
<gene>
    <name evidence="9" type="ORF">ACFSBH_04740</name>
</gene>
<accession>A0ABW4HNR4</accession>
<dbReference type="SUPFAM" id="SSF54637">
    <property type="entry name" value="Thioesterase/thiol ester dehydrase-isomerase"/>
    <property type="match status" value="1"/>
</dbReference>
<evidence type="ECO:0000256" key="2">
    <source>
        <dbReference type="ARBA" id="ARBA00035880"/>
    </source>
</evidence>
<evidence type="ECO:0000256" key="7">
    <source>
        <dbReference type="ARBA" id="ARBA00048062"/>
    </source>
</evidence>
<protein>
    <recommendedName>
        <fullName evidence="6">Medium/long-chain acyl-CoA thioesterase YigI</fullName>
        <ecNumber evidence="5">3.1.2.20</ecNumber>
    </recommendedName>
</protein>
<comment type="catalytic activity">
    <reaction evidence="3">
        <text>a long-chain fatty acyl-CoA + H2O = a long-chain fatty acid + CoA + H(+)</text>
        <dbReference type="Rhea" id="RHEA:67680"/>
        <dbReference type="ChEBI" id="CHEBI:15377"/>
        <dbReference type="ChEBI" id="CHEBI:15378"/>
        <dbReference type="ChEBI" id="CHEBI:57287"/>
        <dbReference type="ChEBI" id="CHEBI:57560"/>
        <dbReference type="ChEBI" id="CHEBI:83139"/>
    </reaction>
</comment>
<dbReference type="RefSeq" id="WP_379596296.1">
    <property type="nucleotide sequence ID" value="NZ_JBHUDE010000017.1"/>
</dbReference>
<dbReference type="Pfam" id="PF03061">
    <property type="entry name" value="4HBT"/>
    <property type="match status" value="1"/>
</dbReference>
<comment type="caution">
    <text evidence="9">The sequence shown here is derived from an EMBL/GenBank/DDBJ whole genome shotgun (WGS) entry which is preliminary data.</text>
</comment>
<evidence type="ECO:0000313" key="10">
    <source>
        <dbReference type="Proteomes" id="UP001597221"/>
    </source>
</evidence>